<protein>
    <submittedName>
        <fullName evidence="1">Uncharacterized protein</fullName>
    </submittedName>
</protein>
<sequence>MHLYKYPDVPKGHYCRYPDVPAGCYSRYPDIPEEIPFRFVKMLPMCVSSVDLLPQGGGRGVGRRFPSRILKQLKAEINASIGIIICKDF</sequence>
<dbReference type="AlphaFoldDB" id="A0AAV4SJS9"/>
<name>A0AAV4SJS9_CAEEX</name>
<evidence type="ECO:0000313" key="2">
    <source>
        <dbReference type="Proteomes" id="UP001054945"/>
    </source>
</evidence>
<gene>
    <name evidence="1" type="ORF">CEXT_24111</name>
</gene>
<comment type="caution">
    <text evidence="1">The sequence shown here is derived from an EMBL/GenBank/DDBJ whole genome shotgun (WGS) entry which is preliminary data.</text>
</comment>
<evidence type="ECO:0000313" key="1">
    <source>
        <dbReference type="EMBL" id="GIY33101.1"/>
    </source>
</evidence>
<reference evidence="1 2" key="1">
    <citation type="submission" date="2021-06" db="EMBL/GenBank/DDBJ databases">
        <title>Caerostris extrusa draft genome.</title>
        <authorList>
            <person name="Kono N."/>
            <person name="Arakawa K."/>
        </authorList>
    </citation>
    <scope>NUCLEOTIDE SEQUENCE [LARGE SCALE GENOMIC DNA]</scope>
</reference>
<keyword evidence="2" id="KW-1185">Reference proteome</keyword>
<organism evidence="1 2">
    <name type="scientific">Caerostris extrusa</name>
    <name type="common">Bark spider</name>
    <name type="synonym">Caerostris bankana</name>
    <dbReference type="NCBI Taxonomy" id="172846"/>
    <lineage>
        <taxon>Eukaryota</taxon>
        <taxon>Metazoa</taxon>
        <taxon>Ecdysozoa</taxon>
        <taxon>Arthropoda</taxon>
        <taxon>Chelicerata</taxon>
        <taxon>Arachnida</taxon>
        <taxon>Araneae</taxon>
        <taxon>Araneomorphae</taxon>
        <taxon>Entelegynae</taxon>
        <taxon>Araneoidea</taxon>
        <taxon>Araneidae</taxon>
        <taxon>Caerostris</taxon>
    </lineage>
</organism>
<accession>A0AAV4SJS9</accession>
<dbReference type="EMBL" id="BPLR01009591">
    <property type="protein sequence ID" value="GIY33101.1"/>
    <property type="molecule type" value="Genomic_DNA"/>
</dbReference>
<proteinExistence type="predicted"/>
<dbReference type="Proteomes" id="UP001054945">
    <property type="component" value="Unassembled WGS sequence"/>
</dbReference>